<gene>
    <name evidence="3" type="ORF">SAMN05421647_103425</name>
</gene>
<dbReference type="EMBL" id="FTMN01000003">
    <property type="protein sequence ID" value="SIQ30184.1"/>
    <property type="molecule type" value="Genomic_DNA"/>
</dbReference>
<accession>A0A1N6RMT3</accession>
<evidence type="ECO:0000313" key="3">
    <source>
        <dbReference type="EMBL" id="SIQ30184.1"/>
    </source>
</evidence>
<dbReference type="GO" id="GO:0003677">
    <property type="term" value="F:DNA binding"/>
    <property type="evidence" value="ECO:0007669"/>
    <property type="project" value="UniProtKB-KW"/>
</dbReference>
<dbReference type="GO" id="GO:0030527">
    <property type="term" value="F:structural constituent of chromatin"/>
    <property type="evidence" value="ECO:0007669"/>
    <property type="project" value="InterPro"/>
</dbReference>
<reference evidence="3 4" key="1">
    <citation type="submission" date="2017-01" db="EMBL/GenBank/DDBJ databases">
        <authorList>
            <person name="Mah S.A."/>
            <person name="Swanson W.J."/>
            <person name="Moy G.W."/>
            <person name="Vacquier V.D."/>
        </authorList>
    </citation>
    <scope>NUCLEOTIDE SEQUENCE [LARGE SCALE GENOMIC DNA]</scope>
    <source>
        <strain evidence="3 4">DSM 7027</strain>
    </source>
</reference>
<sequence>MTQNSQYAGVITLEDLAKTLAFQVQMTEHQAYQALRAFGHIVVTAVAQDKAVQIEGFGMFDKGHKPNGEPAIRFRQHNSVREVLSHG</sequence>
<proteinExistence type="inferred from homology"/>
<dbReference type="Proteomes" id="UP000186895">
    <property type="component" value="Unassembled WGS sequence"/>
</dbReference>
<keyword evidence="2 3" id="KW-0238">DNA-binding</keyword>
<dbReference type="InterPro" id="IPR000119">
    <property type="entry name" value="Hist_DNA-bd"/>
</dbReference>
<dbReference type="SUPFAM" id="SSF47729">
    <property type="entry name" value="IHF-like DNA-binding proteins"/>
    <property type="match status" value="1"/>
</dbReference>
<name>A0A1N6RMT3_9GAMM</name>
<dbReference type="Pfam" id="PF00216">
    <property type="entry name" value="Bac_DNA_binding"/>
    <property type="match status" value="1"/>
</dbReference>
<evidence type="ECO:0000256" key="1">
    <source>
        <dbReference type="ARBA" id="ARBA00010529"/>
    </source>
</evidence>
<dbReference type="InterPro" id="IPR010992">
    <property type="entry name" value="IHF-like_DNA-bd_dom_sf"/>
</dbReference>
<dbReference type="STRING" id="49186.SAMN05421647_103425"/>
<evidence type="ECO:0000313" key="4">
    <source>
        <dbReference type="Proteomes" id="UP000186895"/>
    </source>
</evidence>
<organism evidence="3 4">
    <name type="scientific">Marinobacterium stanieri</name>
    <dbReference type="NCBI Taxonomy" id="49186"/>
    <lineage>
        <taxon>Bacteria</taxon>
        <taxon>Pseudomonadati</taxon>
        <taxon>Pseudomonadota</taxon>
        <taxon>Gammaproteobacteria</taxon>
        <taxon>Oceanospirillales</taxon>
        <taxon>Oceanospirillaceae</taxon>
        <taxon>Marinobacterium</taxon>
    </lineage>
</organism>
<evidence type="ECO:0000256" key="2">
    <source>
        <dbReference type="ARBA" id="ARBA00023125"/>
    </source>
</evidence>
<dbReference type="AlphaFoldDB" id="A0A1N6RMT3"/>
<protein>
    <submittedName>
        <fullName evidence="3">DNA-binding protein</fullName>
    </submittedName>
</protein>
<keyword evidence="4" id="KW-1185">Reference proteome</keyword>
<comment type="similarity">
    <text evidence="1">Belongs to the bacterial histone-like protein family.</text>
</comment>
<dbReference type="RefSeq" id="WP_076462552.1">
    <property type="nucleotide sequence ID" value="NZ_FTMN01000003.1"/>
</dbReference>
<dbReference type="Gene3D" id="4.10.520.10">
    <property type="entry name" value="IHF-like DNA-binding proteins"/>
    <property type="match status" value="1"/>
</dbReference>